<name>A0A134CI68_9FIRM</name>
<dbReference type="STRING" id="1588748.HMPREF3182_00651"/>
<protein>
    <submittedName>
        <fullName evidence="3">DUF805 domain-containing protein</fullName>
    </submittedName>
</protein>
<proteinExistence type="predicted"/>
<keyword evidence="1" id="KW-0472">Membrane</keyword>
<dbReference type="EMBL" id="LSDT01000025">
    <property type="protein sequence ID" value="KXB91912.1"/>
    <property type="molecule type" value="Genomic_DNA"/>
</dbReference>
<evidence type="ECO:0000313" key="5">
    <source>
        <dbReference type="Proteomes" id="UP000242958"/>
    </source>
</evidence>
<evidence type="ECO:0000256" key="1">
    <source>
        <dbReference type="SAM" id="Phobius"/>
    </source>
</evidence>
<accession>A0A2J8BAF8</accession>
<feature type="transmembrane region" description="Helical" evidence="1">
    <location>
        <begin position="16"/>
        <end position="34"/>
    </location>
</feature>
<comment type="caution">
    <text evidence="2">The sequence shown here is derived from an EMBL/GenBank/DDBJ whole genome shotgun (WGS) entry which is preliminary data.</text>
</comment>
<reference evidence="4" key="2">
    <citation type="submission" date="2016-01" db="EMBL/GenBank/DDBJ databases">
        <authorList>
            <person name="Mitreva M."/>
            <person name="Pepin K.H."/>
            <person name="Mihindukulasuriya K.A."/>
            <person name="Fulton R."/>
            <person name="Fronick C."/>
            <person name="O'Laughlin M."/>
            <person name="Miner T."/>
            <person name="Herter B."/>
            <person name="Rosa B.A."/>
            <person name="Cordes M."/>
            <person name="Tomlinson C."/>
            <person name="Wollam A."/>
            <person name="Palsikar V.B."/>
            <person name="Mardis E.R."/>
            <person name="Wilson R.K."/>
        </authorList>
    </citation>
    <scope>NUCLEOTIDE SEQUENCE [LARGE SCALE GENOMIC DNA]</scope>
    <source>
        <strain evidence="4">KA00182</strain>
    </source>
</reference>
<evidence type="ECO:0000313" key="4">
    <source>
        <dbReference type="Proteomes" id="UP000070160"/>
    </source>
</evidence>
<keyword evidence="1" id="KW-1133">Transmembrane helix</keyword>
<reference evidence="3 5" key="3">
    <citation type="submission" date="2017-05" db="EMBL/GenBank/DDBJ databases">
        <authorList>
            <person name="Song R."/>
            <person name="Chenine A.L."/>
            <person name="Ruprecht R.M."/>
        </authorList>
    </citation>
    <scope>NUCLEOTIDE SEQUENCE [LARGE SCALE GENOMIC DNA]</scope>
    <source>
        <strain evidence="3 5">KA00229</strain>
    </source>
</reference>
<evidence type="ECO:0000313" key="3">
    <source>
        <dbReference type="EMBL" id="PNH21743.1"/>
    </source>
</evidence>
<sequence>MGAFLFSSRGRVNRKPYIISMIILGIVTGFFSCLSEGAGDIFIVSLVSVIVICLCSIASILLTIRRFHDLNRSGWYTLLGFIPIVNFVVSLYLLFKRGTEGENKYGADPLL</sequence>
<dbReference type="AlphaFoldDB" id="A0A134CI68"/>
<dbReference type="GO" id="GO:0005886">
    <property type="term" value="C:plasma membrane"/>
    <property type="evidence" value="ECO:0007669"/>
    <property type="project" value="TreeGrafter"/>
</dbReference>
<keyword evidence="1" id="KW-0812">Transmembrane</keyword>
<dbReference type="InterPro" id="IPR008523">
    <property type="entry name" value="DUF805"/>
</dbReference>
<evidence type="ECO:0000313" key="2">
    <source>
        <dbReference type="EMBL" id="KXB91912.1"/>
    </source>
</evidence>
<dbReference type="Pfam" id="PF05656">
    <property type="entry name" value="DUF805"/>
    <property type="match status" value="1"/>
</dbReference>
<organism evidence="2 4">
    <name type="scientific">Megasphaera hutchinsoni</name>
    <dbReference type="NCBI Taxonomy" id="1588748"/>
    <lineage>
        <taxon>Bacteria</taxon>
        <taxon>Bacillati</taxon>
        <taxon>Bacillota</taxon>
        <taxon>Negativicutes</taxon>
        <taxon>Veillonellales</taxon>
        <taxon>Veillonellaceae</taxon>
        <taxon>Megasphaera</taxon>
    </lineage>
</organism>
<dbReference type="EMBL" id="NFMF01000006">
    <property type="protein sequence ID" value="PNH21743.1"/>
    <property type="molecule type" value="Genomic_DNA"/>
</dbReference>
<gene>
    <name evidence="3" type="ORF">CAL30_04770</name>
    <name evidence="2" type="ORF">HMPREF3182_00651</name>
</gene>
<dbReference type="Proteomes" id="UP000242958">
    <property type="component" value="Unassembled WGS sequence"/>
</dbReference>
<feature type="transmembrane region" description="Helical" evidence="1">
    <location>
        <begin position="41"/>
        <end position="62"/>
    </location>
</feature>
<feature type="transmembrane region" description="Helical" evidence="1">
    <location>
        <begin position="74"/>
        <end position="95"/>
    </location>
</feature>
<reference evidence="2" key="1">
    <citation type="submission" date="2016-01" db="EMBL/GenBank/DDBJ databases">
        <authorList>
            <person name="Oliw E.H."/>
        </authorList>
    </citation>
    <scope>NUCLEOTIDE SEQUENCE [LARGE SCALE GENOMIC DNA]</scope>
    <source>
        <strain evidence="2">KA00182</strain>
    </source>
</reference>
<dbReference type="RefSeq" id="WP_007392277.1">
    <property type="nucleotide sequence ID" value="NZ_KQ960940.1"/>
</dbReference>
<dbReference type="Proteomes" id="UP000070160">
    <property type="component" value="Unassembled WGS sequence"/>
</dbReference>
<dbReference type="PANTHER" id="PTHR34980">
    <property type="entry name" value="INNER MEMBRANE PROTEIN-RELATED-RELATED"/>
    <property type="match status" value="1"/>
</dbReference>
<accession>A0A134CI68</accession>
<keyword evidence="4" id="KW-1185">Reference proteome</keyword>